<evidence type="ECO:0000256" key="3">
    <source>
        <dbReference type="ARBA" id="ARBA00022679"/>
    </source>
</evidence>
<reference evidence="12" key="1">
    <citation type="submission" date="2015-12" db="EMBL/GenBank/DDBJ databases">
        <title>Update maize B73 reference genome by single molecule sequencing technologies.</title>
        <authorList>
            <consortium name="Maize Genome Sequencing Project"/>
            <person name="Ware D."/>
        </authorList>
    </citation>
    <scope>NUCLEOTIDE SEQUENCE [LARGE SCALE GENOMIC DNA]</scope>
    <source>
        <strain evidence="12">cv. B73</strain>
    </source>
</reference>
<evidence type="ECO:0000313" key="12">
    <source>
        <dbReference type="Proteomes" id="UP000007305"/>
    </source>
</evidence>
<accession>A0A804NAW6</accession>
<evidence type="ECO:0000256" key="8">
    <source>
        <dbReference type="ARBA" id="ARBA00023136"/>
    </source>
</evidence>
<dbReference type="GO" id="GO:0006665">
    <property type="term" value="P:sphingolipid metabolic process"/>
    <property type="evidence" value="ECO:0007669"/>
    <property type="project" value="UniProtKB-KW"/>
</dbReference>
<keyword evidence="5" id="KW-0746">Sphingolipid metabolism</keyword>
<proteinExistence type="evidence at protein level"/>
<keyword evidence="3" id="KW-0808">Transferase</keyword>
<dbReference type="EnsemblPlants" id="Zm00001eb147900_T002">
    <property type="protein sequence ID" value="Zm00001eb147900_P002"/>
    <property type="gene ID" value="Zm00001eb147900"/>
</dbReference>
<feature type="compositionally biased region" description="Polar residues" evidence="9">
    <location>
        <begin position="281"/>
        <end position="291"/>
    </location>
</feature>
<reference evidence="11" key="2">
    <citation type="submission" date="2019-07" db="EMBL/GenBank/DDBJ databases">
        <authorList>
            <person name="Seetharam A."/>
            <person name="Woodhouse M."/>
            <person name="Cannon E."/>
        </authorList>
    </citation>
    <scope>NUCLEOTIDE SEQUENCE [LARGE SCALE GENOMIC DNA]</scope>
    <source>
        <strain evidence="11">cv. B73</strain>
    </source>
</reference>
<keyword evidence="12" id="KW-1185">Reference proteome</keyword>
<comment type="similarity">
    <text evidence="2">Belongs to the sphingomyelin synthase family.</text>
</comment>
<reference evidence="11" key="3">
    <citation type="submission" date="2021-05" db="UniProtKB">
        <authorList>
            <consortium name="EnsemblPlants"/>
        </authorList>
    </citation>
    <scope>IDENTIFICATION</scope>
    <source>
        <strain evidence="11">cv. B73</strain>
    </source>
</reference>
<dbReference type="Proteomes" id="UP000007305">
    <property type="component" value="Chromosome 3"/>
</dbReference>
<evidence type="ECO:0000313" key="11">
    <source>
        <dbReference type="EnsemblPlants" id="Zm00001eb147900_P002"/>
    </source>
</evidence>
<comment type="subcellular location">
    <subcellularLocation>
        <location evidence="1">Membrane</location>
        <topology evidence="1">Multi-pass membrane protein</topology>
    </subcellularLocation>
</comment>
<evidence type="ECO:0000256" key="5">
    <source>
        <dbReference type="ARBA" id="ARBA00022919"/>
    </source>
</evidence>
<evidence type="ECO:0000256" key="7">
    <source>
        <dbReference type="ARBA" id="ARBA00023098"/>
    </source>
</evidence>
<evidence type="ECO:0000256" key="4">
    <source>
        <dbReference type="ARBA" id="ARBA00022692"/>
    </source>
</evidence>
<dbReference type="PANTHER" id="PTHR21290">
    <property type="entry name" value="SPHINGOMYELIN SYNTHETASE"/>
    <property type="match status" value="1"/>
</dbReference>
<dbReference type="Pfam" id="PF14360">
    <property type="entry name" value="PAP2_C"/>
    <property type="match status" value="1"/>
</dbReference>
<sequence>MGVTQPGSSGGCWRTRAGTGSCGHDDVRRPGVYQAVEEGVRGDDSGAAASVREVAIAPCRVGVSVHPWIGCSRSALLASARTTAPGLGIYGPSRAWPRESKRFYTVLLWRRVLAFLVASQFLRIMTFYSTQLPGPNYHCREGSKLATLPPPNNALEVLLINFPRGVLFGCGDLIFSSHMIFTLVFVRTYHKYGSNRYTVNLVVFFVDKKLPEMPDRTNGLSLLPVNTKDKDGRMKEELHKLEKDGRMMDEFHKLLNGNTVDATDWRQRVQINGKHGEDTNHTVSDATPTGT</sequence>
<keyword evidence="7" id="KW-0443">Lipid metabolism</keyword>
<dbReference type="AlphaFoldDB" id="A0A804NAW6"/>
<evidence type="ECO:0007829" key="13">
    <source>
        <dbReference type="PeptideAtlas" id="A0A804NAW6"/>
    </source>
</evidence>
<dbReference type="GO" id="GO:0016020">
    <property type="term" value="C:membrane"/>
    <property type="evidence" value="ECO:0007669"/>
    <property type="project" value="UniProtKB-SubCell"/>
</dbReference>
<feature type="region of interest" description="Disordered" evidence="9">
    <location>
        <begin position="1"/>
        <end position="22"/>
    </location>
</feature>
<dbReference type="InterPro" id="IPR025749">
    <property type="entry name" value="Sphingomyelin_synth-like_dom"/>
</dbReference>
<protein>
    <recommendedName>
        <fullName evidence="10">Sphingomyelin synthase-like domain-containing protein</fullName>
    </recommendedName>
</protein>
<feature type="region of interest" description="Disordered" evidence="9">
    <location>
        <begin position="271"/>
        <end position="291"/>
    </location>
</feature>
<dbReference type="Gramene" id="Zm00001eb147900_T002">
    <property type="protein sequence ID" value="Zm00001eb147900_P002"/>
    <property type="gene ID" value="Zm00001eb147900"/>
</dbReference>
<keyword evidence="8" id="KW-0472">Membrane</keyword>
<evidence type="ECO:0000256" key="6">
    <source>
        <dbReference type="ARBA" id="ARBA00022989"/>
    </source>
</evidence>
<dbReference type="GO" id="GO:0016780">
    <property type="term" value="F:phosphotransferase activity, for other substituted phosphate groups"/>
    <property type="evidence" value="ECO:0007669"/>
    <property type="project" value="InterPro"/>
</dbReference>
<feature type="domain" description="Sphingomyelin synthase-like" evidence="10">
    <location>
        <begin position="169"/>
        <end position="204"/>
    </location>
</feature>
<evidence type="ECO:0000256" key="1">
    <source>
        <dbReference type="ARBA" id="ARBA00004141"/>
    </source>
</evidence>
<keyword evidence="6" id="KW-1133">Transmembrane helix</keyword>
<name>A0A804NAW6_MAIZE</name>
<gene>
    <name evidence="11" type="primary">LOC100382910</name>
</gene>
<dbReference type="InterPro" id="IPR045221">
    <property type="entry name" value="Sphingomyelin_synth-like"/>
</dbReference>
<dbReference type="PANTHER" id="PTHR21290:SF64">
    <property type="entry name" value="PHOSPHATIDYLINOSITOL:CERAMIDE INOSITOLPHOSPHOTRANSFERASE"/>
    <property type="match status" value="1"/>
</dbReference>
<dbReference type="OrthoDB" id="422827at2759"/>
<organism evidence="11 12">
    <name type="scientific">Zea mays</name>
    <name type="common">Maize</name>
    <dbReference type="NCBI Taxonomy" id="4577"/>
    <lineage>
        <taxon>Eukaryota</taxon>
        <taxon>Viridiplantae</taxon>
        <taxon>Streptophyta</taxon>
        <taxon>Embryophyta</taxon>
        <taxon>Tracheophyta</taxon>
        <taxon>Spermatophyta</taxon>
        <taxon>Magnoliopsida</taxon>
        <taxon>Liliopsida</taxon>
        <taxon>Poales</taxon>
        <taxon>Poaceae</taxon>
        <taxon>PACMAD clade</taxon>
        <taxon>Panicoideae</taxon>
        <taxon>Andropogonodae</taxon>
        <taxon>Andropogoneae</taxon>
        <taxon>Tripsacinae</taxon>
        <taxon>Zea</taxon>
    </lineage>
</organism>
<evidence type="ECO:0000256" key="2">
    <source>
        <dbReference type="ARBA" id="ARBA00005441"/>
    </source>
</evidence>
<keyword evidence="4" id="KW-0812">Transmembrane</keyword>
<evidence type="ECO:0000259" key="10">
    <source>
        <dbReference type="Pfam" id="PF14360"/>
    </source>
</evidence>
<keyword evidence="13" id="KW-1267">Proteomics identification</keyword>
<evidence type="ECO:0000256" key="9">
    <source>
        <dbReference type="SAM" id="MobiDB-lite"/>
    </source>
</evidence>